<dbReference type="AlphaFoldDB" id="A0AAD8TNI6"/>
<keyword evidence="3" id="KW-1185">Reference proteome</keyword>
<evidence type="ECO:0000256" key="1">
    <source>
        <dbReference type="SAM" id="MobiDB-lite"/>
    </source>
</evidence>
<name>A0AAD8TNI6_LOLMU</name>
<evidence type="ECO:0000313" key="2">
    <source>
        <dbReference type="EMBL" id="KAK1684972.1"/>
    </source>
</evidence>
<evidence type="ECO:0000313" key="3">
    <source>
        <dbReference type="Proteomes" id="UP001231189"/>
    </source>
</evidence>
<dbReference type="EMBL" id="JAUUTY010000002">
    <property type="protein sequence ID" value="KAK1684972.1"/>
    <property type="molecule type" value="Genomic_DNA"/>
</dbReference>
<comment type="caution">
    <text evidence="2">The sequence shown here is derived from an EMBL/GenBank/DDBJ whole genome shotgun (WGS) entry which is preliminary data.</text>
</comment>
<reference evidence="2" key="1">
    <citation type="submission" date="2023-07" db="EMBL/GenBank/DDBJ databases">
        <title>A chromosome-level genome assembly of Lolium multiflorum.</title>
        <authorList>
            <person name="Chen Y."/>
            <person name="Copetti D."/>
            <person name="Kolliker R."/>
            <person name="Studer B."/>
        </authorList>
    </citation>
    <scope>NUCLEOTIDE SEQUENCE</scope>
    <source>
        <strain evidence="2">02402/16</strain>
        <tissue evidence="2">Leaf</tissue>
    </source>
</reference>
<protein>
    <submittedName>
        <fullName evidence="2">Uncharacterized protein</fullName>
    </submittedName>
</protein>
<feature type="region of interest" description="Disordered" evidence="1">
    <location>
        <begin position="144"/>
        <end position="165"/>
    </location>
</feature>
<dbReference type="Proteomes" id="UP001231189">
    <property type="component" value="Unassembled WGS sequence"/>
</dbReference>
<organism evidence="2 3">
    <name type="scientific">Lolium multiflorum</name>
    <name type="common">Italian ryegrass</name>
    <name type="synonym">Lolium perenne subsp. multiflorum</name>
    <dbReference type="NCBI Taxonomy" id="4521"/>
    <lineage>
        <taxon>Eukaryota</taxon>
        <taxon>Viridiplantae</taxon>
        <taxon>Streptophyta</taxon>
        <taxon>Embryophyta</taxon>
        <taxon>Tracheophyta</taxon>
        <taxon>Spermatophyta</taxon>
        <taxon>Magnoliopsida</taxon>
        <taxon>Liliopsida</taxon>
        <taxon>Poales</taxon>
        <taxon>Poaceae</taxon>
        <taxon>BOP clade</taxon>
        <taxon>Pooideae</taxon>
        <taxon>Poodae</taxon>
        <taxon>Poeae</taxon>
        <taxon>Poeae Chloroplast Group 2 (Poeae type)</taxon>
        <taxon>Loliodinae</taxon>
        <taxon>Loliinae</taxon>
        <taxon>Lolium</taxon>
    </lineage>
</organism>
<gene>
    <name evidence="2" type="ORF">QYE76_045820</name>
</gene>
<accession>A0AAD8TNI6</accession>
<proteinExistence type="predicted"/>
<sequence>MASARSPRRQLAPTVGMKWRLMEFTFGRASPRSPAAYGVRWRASTPWTSSTTTRGFANGGVFPKNGRIIEFGSRVYLGTGPVRPPAVPVAGPSKMARAAAPAALSAANIIRAGDTLQAAMNVLATRIAQNVDPAAAQAELEAQRQKMLESGKDIARAQRAEPNRT</sequence>